<evidence type="ECO:0000313" key="3">
    <source>
        <dbReference type="EMBL" id="SFJ38203.1"/>
    </source>
</evidence>
<evidence type="ECO:0000313" key="4">
    <source>
        <dbReference type="Proteomes" id="UP000199025"/>
    </source>
</evidence>
<dbReference type="Proteomes" id="UP000199025">
    <property type="component" value="Unassembled WGS sequence"/>
</dbReference>
<dbReference type="NCBIfam" id="NF040603">
    <property type="entry name" value="choice_anch_P"/>
    <property type="match status" value="1"/>
</dbReference>
<feature type="transmembrane region" description="Helical" evidence="1">
    <location>
        <begin position="222"/>
        <end position="243"/>
    </location>
</feature>
<feature type="signal peptide" evidence="2">
    <location>
        <begin position="1"/>
        <end position="26"/>
    </location>
</feature>
<evidence type="ECO:0000256" key="1">
    <source>
        <dbReference type="SAM" id="Phobius"/>
    </source>
</evidence>
<keyword evidence="1" id="KW-0472">Membrane</keyword>
<reference evidence="3 4" key="1">
    <citation type="submission" date="2016-10" db="EMBL/GenBank/DDBJ databases">
        <authorList>
            <person name="de Groot N.N."/>
        </authorList>
    </citation>
    <scope>NUCLEOTIDE SEQUENCE [LARGE SCALE GENOMIC DNA]</scope>
    <source>
        <strain evidence="3 4">DSM 44468</strain>
    </source>
</reference>
<protein>
    <recommendedName>
        <fullName evidence="5">Sortase</fullName>
    </recommendedName>
</protein>
<feature type="chain" id="PRO_5011532640" description="Sortase" evidence="2">
    <location>
        <begin position="27"/>
        <end position="253"/>
    </location>
</feature>
<evidence type="ECO:0008006" key="5">
    <source>
        <dbReference type="Google" id="ProtNLM"/>
    </source>
</evidence>
<accession>A0A1I3QVB1</accession>
<proteinExistence type="predicted"/>
<keyword evidence="4" id="KW-1185">Reference proteome</keyword>
<dbReference type="OrthoDB" id="3686194at2"/>
<keyword evidence="2" id="KW-0732">Signal</keyword>
<keyword evidence="1" id="KW-0812">Transmembrane</keyword>
<dbReference type="STRING" id="115433.SAMN05421835_10520"/>
<dbReference type="AlphaFoldDB" id="A0A1I3QVB1"/>
<name>A0A1I3QVB1_9PSEU</name>
<organism evidence="3 4">
    <name type="scientific">Amycolatopsis sacchari</name>
    <dbReference type="NCBI Taxonomy" id="115433"/>
    <lineage>
        <taxon>Bacteria</taxon>
        <taxon>Bacillati</taxon>
        <taxon>Actinomycetota</taxon>
        <taxon>Actinomycetes</taxon>
        <taxon>Pseudonocardiales</taxon>
        <taxon>Pseudonocardiaceae</taxon>
        <taxon>Amycolatopsis</taxon>
    </lineage>
</organism>
<evidence type="ECO:0000256" key="2">
    <source>
        <dbReference type="SAM" id="SignalP"/>
    </source>
</evidence>
<dbReference type="RefSeq" id="WP_091505685.1">
    <property type="nucleotide sequence ID" value="NZ_FORP01000005.1"/>
</dbReference>
<gene>
    <name evidence="3" type="ORF">SAMN05421835_10520</name>
</gene>
<sequence>MRKGRIGAVAAIAVGVVFLGALPASAAPGEGSAYGAEAGVTLLGQASVQTGRLAPSDSTGTTDATAVGIAVPGILDSGTVGTSAVRDDAGVVAARASTEDLSVGVLGLLGTIRADAVTAQCQGTADGVTGSAQLAGLDLGNLGTVGADAAPNTVVPVRALGITVATITLNEQIKGADDTLTVNALHVKLLGGVLGSLGTGDVVVSSATCGLGAAPVPLASGAGLWAGLALLGVAAVPAGIRVARRRGVLSRTA</sequence>
<keyword evidence="1" id="KW-1133">Transmembrane helix</keyword>
<dbReference type="EMBL" id="FORP01000005">
    <property type="protein sequence ID" value="SFJ38203.1"/>
    <property type="molecule type" value="Genomic_DNA"/>
</dbReference>